<dbReference type="Pfam" id="PF13589">
    <property type="entry name" value="HATPase_c_3"/>
    <property type="match status" value="1"/>
</dbReference>
<dbReference type="InterPro" id="IPR036890">
    <property type="entry name" value="HATPase_C_sf"/>
</dbReference>
<evidence type="ECO:0000256" key="1">
    <source>
        <dbReference type="SAM" id="MobiDB-lite"/>
    </source>
</evidence>
<name>A0A017TD67_9BACT</name>
<keyword evidence="3" id="KW-1185">Reference proteome</keyword>
<dbReference type="AlphaFoldDB" id="A0A017TD67"/>
<feature type="compositionally biased region" description="Gly residues" evidence="1">
    <location>
        <begin position="491"/>
        <end position="506"/>
    </location>
</feature>
<proteinExistence type="predicted"/>
<protein>
    <submittedName>
        <fullName evidence="2">Uncharacterized protein</fullName>
    </submittedName>
</protein>
<dbReference type="Proteomes" id="UP000019678">
    <property type="component" value="Unassembled WGS sequence"/>
</dbReference>
<sequence>MVRQFADPYAFLRELVQNSLDAGASRVEVRVERARGGLTFTAALDDGQGMGRETIEGPLLTLFSSSKEGVEGKIGKYGIGFVSVFAIGPDAVEVETWRDGQAFRLVLRPDTSYTLEDAGAREGRGTRVTLHQQMDDEAFHRHVTRVRGALSRWCRHADRPITLAVVVDGTTLGGAGYAERIDVPFAVDAAASVTVTEGDMTVAVGPLVGSQHLAGGAQEGRFAGFYNRGLTLFETSEEMFPGLDWVRFKAMSPRFQHTLSRDNVRRDEAFREALRQVGAAVRGPLKRAIAERLGPAAEAAAQAAAQVTAGVTPRREVGAYLALVEAALAGPTRLDPAQIPFPLAHPVDGRSAVAGLAGLLPWRAPLLVTDRVDALTAALARQGTSTGTGTGAGTPIVLLVHPAVRQYLARCYPRLRLAVVQEEYLRVVPEQKAAGDGSARLVGALLEALARARHEVAGVVLCRVEGTLAERAGLLLPEAEEAQGDRRGGDGRGGSGLRGSGQGADGGRVVAVSEVGSRATRFKPTDTLYLNVKATTVALARDAAEVDAVSAAALLARALILEARGPLDEHDVDQLLDVGRADKAGQGAPRRSS</sequence>
<accession>A0A017TD67</accession>
<dbReference type="Gene3D" id="3.30.565.10">
    <property type="entry name" value="Histidine kinase-like ATPase, C-terminal domain"/>
    <property type="match status" value="1"/>
</dbReference>
<dbReference type="SUPFAM" id="SSF55874">
    <property type="entry name" value="ATPase domain of HSP90 chaperone/DNA topoisomerase II/histidine kinase"/>
    <property type="match status" value="1"/>
</dbReference>
<dbReference type="EMBL" id="ASRX01000014">
    <property type="protein sequence ID" value="EYF06867.1"/>
    <property type="molecule type" value="Genomic_DNA"/>
</dbReference>
<gene>
    <name evidence="2" type="ORF">CAP_1564</name>
</gene>
<evidence type="ECO:0000313" key="3">
    <source>
        <dbReference type="Proteomes" id="UP000019678"/>
    </source>
</evidence>
<reference evidence="2 3" key="1">
    <citation type="submission" date="2013-05" db="EMBL/GenBank/DDBJ databases">
        <title>Genome assembly of Chondromyces apiculatus DSM 436.</title>
        <authorList>
            <person name="Sharma G."/>
            <person name="Khatri I."/>
            <person name="Kaur C."/>
            <person name="Mayilraj S."/>
            <person name="Subramanian S."/>
        </authorList>
    </citation>
    <scope>NUCLEOTIDE SEQUENCE [LARGE SCALE GENOMIC DNA]</scope>
    <source>
        <strain evidence="2 3">DSM 436</strain>
    </source>
</reference>
<organism evidence="2 3">
    <name type="scientific">Chondromyces apiculatus DSM 436</name>
    <dbReference type="NCBI Taxonomy" id="1192034"/>
    <lineage>
        <taxon>Bacteria</taxon>
        <taxon>Pseudomonadati</taxon>
        <taxon>Myxococcota</taxon>
        <taxon>Polyangia</taxon>
        <taxon>Polyangiales</taxon>
        <taxon>Polyangiaceae</taxon>
        <taxon>Chondromyces</taxon>
    </lineage>
</organism>
<dbReference type="STRING" id="1192034.CAP_1564"/>
<comment type="caution">
    <text evidence="2">The sequence shown here is derived from an EMBL/GenBank/DDBJ whole genome shotgun (WGS) entry which is preliminary data.</text>
</comment>
<feature type="region of interest" description="Disordered" evidence="1">
    <location>
        <begin position="479"/>
        <end position="506"/>
    </location>
</feature>
<dbReference type="eggNOG" id="COG0326">
    <property type="taxonomic scope" value="Bacteria"/>
</dbReference>
<evidence type="ECO:0000313" key="2">
    <source>
        <dbReference type="EMBL" id="EYF06867.1"/>
    </source>
</evidence>